<comment type="caution">
    <text evidence="3">The sequence shown here is derived from an EMBL/GenBank/DDBJ whole genome shotgun (WGS) entry which is preliminary data.</text>
</comment>
<organism evidence="3 4">
    <name type="scientific">Papilio machaon</name>
    <name type="common">Old World swallowtail butterfly</name>
    <dbReference type="NCBI Taxonomy" id="76193"/>
    <lineage>
        <taxon>Eukaryota</taxon>
        <taxon>Metazoa</taxon>
        <taxon>Ecdysozoa</taxon>
        <taxon>Arthropoda</taxon>
        <taxon>Hexapoda</taxon>
        <taxon>Insecta</taxon>
        <taxon>Pterygota</taxon>
        <taxon>Neoptera</taxon>
        <taxon>Endopterygota</taxon>
        <taxon>Lepidoptera</taxon>
        <taxon>Glossata</taxon>
        <taxon>Ditrysia</taxon>
        <taxon>Papilionoidea</taxon>
        <taxon>Papilionidae</taxon>
        <taxon>Papilioninae</taxon>
        <taxon>Papilio</taxon>
    </lineage>
</organism>
<dbReference type="STRING" id="76193.A0A0N0PG48"/>
<evidence type="ECO:0000256" key="2">
    <source>
        <dbReference type="SAM" id="Phobius"/>
    </source>
</evidence>
<keyword evidence="2" id="KW-0472">Membrane</keyword>
<dbReference type="EMBL" id="LADJ01060401">
    <property type="protein sequence ID" value="KPJ21612.1"/>
    <property type="molecule type" value="Genomic_DNA"/>
</dbReference>
<evidence type="ECO:0000256" key="1">
    <source>
        <dbReference type="SAM" id="MobiDB-lite"/>
    </source>
</evidence>
<accession>A0A0N0PG48</accession>
<dbReference type="AlphaFoldDB" id="A0A0N0PG48"/>
<keyword evidence="2" id="KW-0812">Transmembrane</keyword>
<keyword evidence="4" id="KW-1185">Reference proteome</keyword>
<evidence type="ECO:0000313" key="3">
    <source>
        <dbReference type="EMBL" id="KPJ21612.1"/>
    </source>
</evidence>
<feature type="transmembrane region" description="Helical" evidence="2">
    <location>
        <begin position="48"/>
        <end position="68"/>
    </location>
</feature>
<proteinExistence type="predicted"/>
<reference evidence="3 4" key="1">
    <citation type="journal article" date="2015" name="Nat. Commun.">
        <title>Outbred genome sequencing and CRISPR/Cas9 gene editing in butterflies.</title>
        <authorList>
            <person name="Li X."/>
            <person name="Fan D."/>
            <person name="Zhang W."/>
            <person name="Liu G."/>
            <person name="Zhang L."/>
            <person name="Zhao L."/>
            <person name="Fang X."/>
            <person name="Chen L."/>
            <person name="Dong Y."/>
            <person name="Chen Y."/>
            <person name="Ding Y."/>
            <person name="Zhao R."/>
            <person name="Feng M."/>
            <person name="Zhu Y."/>
            <person name="Feng Y."/>
            <person name="Jiang X."/>
            <person name="Zhu D."/>
            <person name="Xiang H."/>
            <person name="Feng X."/>
            <person name="Li S."/>
            <person name="Wang J."/>
            <person name="Zhang G."/>
            <person name="Kronforst M.R."/>
            <person name="Wang W."/>
        </authorList>
    </citation>
    <scope>NUCLEOTIDE SEQUENCE [LARGE SCALE GENOMIC DNA]</scope>
    <source>
        <strain evidence="3">Ya'a_city_454_Pm</strain>
        <tissue evidence="3">Whole body</tissue>
    </source>
</reference>
<keyword evidence="2" id="KW-1133">Transmembrane helix</keyword>
<evidence type="ECO:0000313" key="4">
    <source>
        <dbReference type="Proteomes" id="UP000053240"/>
    </source>
</evidence>
<dbReference type="InParanoid" id="A0A0N0PG48"/>
<dbReference type="Proteomes" id="UP000053240">
    <property type="component" value="Unassembled WGS sequence"/>
</dbReference>
<name>A0A0N0PG48_PAPMA</name>
<feature type="region of interest" description="Disordered" evidence="1">
    <location>
        <begin position="20"/>
        <end position="44"/>
    </location>
</feature>
<sequence>MTCEGRSLHTARIITRHTMPEAFSGGGPTVYSRRRAREPEPRDSHTSLVQLLPVAVLVLLSMMSGFFISEPVFSLTANSKYPVPRETVNLKVTLKNTKVFKLVLRIHVIDISN</sequence>
<gene>
    <name evidence="3" type="ORF">RR48_00379</name>
</gene>
<protein>
    <submittedName>
        <fullName evidence="3">Uncharacterized protein</fullName>
    </submittedName>
</protein>